<dbReference type="NCBIfam" id="NF038116">
    <property type="entry name" value="Sden1266_dom"/>
    <property type="match status" value="1"/>
</dbReference>
<proteinExistence type="predicted"/>
<keyword evidence="3" id="KW-1185">Reference proteome</keyword>
<evidence type="ECO:0000313" key="3">
    <source>
        <dbReference type="Proteomes" id="UP001202831"/>
    </source>
</evidence>
<evidence type="ECO:0000256" key="1">
    <source>
        <dbReference type="SAM" id="SignalP"/>
    </source>
</evidence>
<organism evidence="2 3">
    <name type="scientific">Shewanella corallii</name>
    <dbReference type="NCBI Taxonomy" id="560080"/>
    <lineage>
        <taxon>Bacteria</taxon>
        <taxon>Pseudomonadati</taxon>
        <taxon>Pseudomonadota</taxon>
        <taxon>Gammaproteobacteria</taxon>
        <taxon>Alteromonadales</taxon>
        <taxon>Shewanellaceae</taxon>
        <taxon>Shewanella</taxon>
    </lineage>
</organism>
<dbReference type="RefSeq" id="WP_249247718.1">
    <property type="nucleotide sequence ID" value="NZ_JAKIKT010000001.1"/>
</dbReference>
<accession>A0ABT0N3A2</accession>
<reference evidence="2 3" key="1">
    <citation type="submission" date="2022-01" db="EMBL/GenBank/DDBJ databases">
        <title>Whole genome-based taxonomy of the Shewanellaceae.</title>
        <authorList>
            <person name="Martin-Rodriguez A.J."/>
        </authorList>
    </citation>
    <scope>NUCLEOTIDE SEQUENCE [LARGE SCALE GENOMIC DNA]</scope>
    <source>
        <strain evidence="2 3">DSM 21332</strain>
    </source>
</reference>
<dbReference type="EMBL" id="JAKIKT010000001">
    <property type="protein sequence ID" value="MCL2912921.1"/>
    <property type="molecule type" value="Genomic_DNA"/>
</dbReference>
<gene>
    <name evidence="2" type="ORF">L2725_03870</name>
</gene>
<keyword evidence="1" id="KW-0732">Signal</keyword>
<feature type="chain" id="PRO_5045405363" evidence="1">
    <location>
        <begin position="35"/>
        <end position="260"/>
    </location>
</feature>
<sequence length="260" mass="28638">MRFLRNPVSDFFGKASKALLITTMLAATYSSAWASDLVNKAQKSVAGSTLNADKAALPGQLQALKGTPMDIQQARTRQQVLADKARRNQNVQSYSWHSFSFYDAYSRLFEDVDRDGYYSTFGVTFDADLHSYNPLEEVVVYAELYLSRNGGDWVHYYTTDAFVITGESSNDDYEVLTTLERGYRPGEYDVLIDLYEVGYGDIVATISSLETDALYGLPLESADWDEEYISTSEGDGGGAVGLLALLGLVVAGIGRRVAKA</sequence>
<protein>
    <submittedName>
        <fullName evidence="2">Choice-of-anchor H family protein</fullName>
    </submittedName>
</protein>
<evidence type="ECO:0000313" key="2">
    <source>
        <dbReference type="EMBL" id="MCL2912921.1"/>
    </source>
</evidence>
<name>A0ABT0N3A2_9GAMM</name>
<dbReference type="Proteomes" id="UP001202831">
    <property type="component" value="Unassembled WGS sequence"/>
</dbReference>
<comment type="caution">
    <text evidence="2">The sequence shown here is derived from an EMBL/GenBank/DDBJ whole genome shotgun (WGS) entry which is preliminary data.</text>
</comment>
<feature type="signal peptide" evidence="1">
    <location>
        <begin position="1"/>
        <end position="34"/>
    </location>
</feature>